<dbReference type="EMBL" id="UGNX01000001">
    <property type="protein sequence ID" value="STX33446.1"/>
    <property type="molecule type" value="Genomic_DNA"/>
</dbReference>
<organism evidence="2 4">
    <name type="scientific">Legionella cincinnatiensis</name>
    <dbReference type="NCBI Taxonomy" id="28085"/>
    <lineage>
        <taxon>Bacteria</taxon>
        <taxon>Pseudomonadati</taxon>
        <taxon>Pseudomonadota</taxon>
        <taxon>Gammaproteobacteria</taxon>
        <taxon>Legionellales</taxon>
        <taxon>Legionellaceae</taxon>
        <taxon>Legionella</taxon>
    </lineage>
</organism>
<dbReference type="STRING" id="28085.Lcin_1028"/>
<dbReference type="EMBL" id="LNXX01000007">
    <property type="protein sequence ID" value="KTC92249.1"/>
    <property type="molecule type" value="Genomic_DNA"/>
</dbReference>
<sequence length="68" mass="7911">MQNQVDISDQLKKWYEQFITAFDEKRDGSIKQFGEELFTGMYHGYSDLLDNICQKKIGGSIIYANLIN</sequence>
<reference evidence="2 4" key="2">
    <citation type="submission" date="2018-06" db="EMBL/GenBank/DDBJ databases">
        <authorList>
            <consortium name="Pathogen Informatics"/>
            <person name="Doyle S."/>
        </authorList>
    </citation>
    <scope>NUCLEOTIDE SEQUENCE [LARGE SCALE GENOMIC DNA]</scope>
    <source>
        <strain evidence="2 4">NCTC12438</strain>
    </source>
</reference>
<gene>
    <name evidence="1" type="ORF">Lcin_1028</name>
    <name evidence="2" type="ORF">NCTC12438_00017</name>
</gene>
<evidence type="ECO:0000313" key="2">
    <source>
        <dbReference type="EMBL" id="STX33446.1"/>
    </source>
</evidence>
<keyword evidence="3" id="KW-1185">Reference proteome</keyword>
<proteinExistence type="predicted"/>
<dbReference type="AlphaFoldDB" id="A0A378IEP4"/>
<dbReference type="OrthoDB" id="529208at2"/>
<evidence type="ECO:0000313" key="3">
    <source>
        <dbReference type="Proteomes" id="UP000054854"/>
    </source>
</evidence>
<dbReference type="Proteomes" id="UP000255316">
    <property type="component" value="Unassembled WGS sequence"/>
</dbReference>
<name>A0A378IEP4_9GAMM</name>
<accession>A0A378IEP4</accession>
<dbReference type="RefSeq" id="WP_058464215.1">
    <property type="nucleotide sequence ID" value="NZ_CAAAHQ010000006.1"/>
</dbReference>
<reference evidence="1 3" key="1">
    <citation type="submission" date="2015-11" db="EMBL/GenBank/DDBJ databases">
        <title>Genomic analysis of 38 Legionella species identifies large and diverse effector repertoires.</title>
        <authorList>
            <person name="Burstein D."/>
            <person name="Amaro F."/>
            <person name="Zusman T."/>
            <person name="Lifshitz Z."/>
            <person name="Cohen O."/>
            <person name="Gilbert J.A."/>
            <person name="Pupko T."/>
            <person name="Shuman H.A."/>
            <person name="Segal G."/>
        </authorList>
    </citation>
    <scope>NUCLEOTIDE SEQUENCE [LARGE SCALE GENOMIC DNA]</scope>
    <source>
        <strain evidence="1 3">CDC#72-OH-14</strain>
    </source>
</reference>
<dbReference type="Proteomes" id="UP000054854">
    <property type="component" value="Unassembled WGS sequence"/>
</dbReference>
<protein>
    <submittedName>
        <fullName evidence="2">Uncharacterized protein</fullName>
    </submittedName>
</protein>
<evidence type="ECO:0000313" key="4">
    <source>
        <dbReference type="Proteomes" id="UP000255316"/>
    </source>
</evidence>
<evidence type="ECO:0000313" key="1">
    <source>
        <dbReference type="EMBL" id="KTC92249.1"/>
    </source>
</evidence>